<evidence type="ECO:0000313" key="1">
    <source>
        <dbReference type="EMBL" id="MEI4278370.1"/>
    </source>
</evidence>
<dbReference type="SUPFAM" id="SSF55781">
    <property type="entry name" value="GAF domain-like"/>
    <property type="match status" value="1"/>
</dbReference>
<dbReference type="EMBL" id="JBAPLV010000006">
    <property type="protein sequence ID" value="MEI4278370.1"/>
    <property type="molecule type" value="Genomic_DNA"/>
</dbReference>
<organism evidence="1 2">
    <name type="scientific">Klenkia terrae</name>
    <dbReference type="NCBI Taxonomy" id="1052259"/>
    <lineage>
        <taxon>Bacteria</taxon>
        <taxon>Bacillati</taxon>
        <taxon>Actinomycetota</taxon>
        <taxon>Actinomycetes</taxon>
        <taxon>Geodermatophilales</taxon>
        <taxon>Geodermatophilaceae</taxon>
        <taxon>Klenkia</taxon>
    </lineage>
</organism>
<keyword evidence="2" id="KW-1185">Reference proteome</keyword>
<reference evidence="1 2" key="1">
    <citation type="submission" date="2024-03" db="EMBL/GenBank/DDBJ databases">
        <title>Draft genome sequence of Klenkia terrae.</title>
        <authorList>
            <person name="Duangmal K."/>
            <person name="Chantavorakit T."/>
        </authorList>
    </citation>
    <scope>NUCLEOTIDE SEQUENCE [LARGE SCALE GENOMIC DNA]</scope>
    <source>
        <strain evidence="1 2">JCM 17786</strain>
    </source>
</reference>
<gene>
    <name evidence="1" type="ORF">UXQ13_07820</name>
</gene>
<proteinExistence type="predicted"/>
<name>A0ABU8E700_9ACTN</name>
<dbReference type="Proteomes" id="UP001373496">
    <property type="component" value="Unassembled WGS sequence"/>
</dbReference>
<sequence length="349" mass="36149">MTSSATDFLDELTHGIHTAPTVQVLSARATTPQPRPVPPPSAGAMPGDRAALTLLGSVVGVDAWAITRTTEDTWTCLVLQTTARAAEPGSAWAATPAARYPVGTPIALDRSLCHHLLTGPAATVVGDLGRGREPALRRIADSWGVRGYLGIALTAPDGARLGSLVGLSAAPLQAQDRDWSAMLEVQATALQASLAGQVAALAGVRREAYERSAANLDAVSRLPNRRGWAGLLLAEEEASVPVGDPVGLALVDLGVVRTARSLRRAVAVVREAAGDVQLARVGPRQLGILAGGLQTSQVTRTAALVQAKLEGAGFTTATAHSMRAGLEPLAATWLRVENALVVARRDGAR</sequence>
<dbReference type="RefSeq" id="WP_225234108.1">
    <property type="nucleotide sequence ID" value="NZ_JBAPLV010000006.1"/>
</dbReference>
<protein>
    <recommendedName>
        <fullName evidence="3">GGDEF domain-containing protein</fullName>
    </recommendedName>
</protein>
<evidence type="ECO:0008006" key="3">
    <source>
        <dbReference type="Google" id="ProtNLM"/>
    </source>
</evidence>
<evidence type="ECO:0000313" key="2">
    <source>
        <dbReference type="Proteomes" id="UP001373496"/>
    </source>
</evidence>
<comment type="caution">
    <text evidence="1">The sequence shown here is derived from an EMBL/GenBank/DDBJ whole genome shotgun (WGS) entry which is preliminary data.</text>
</comment>
<accession>A0ABU8E700</accession>